<dbReference type="PANTHER" id="PTHR43249">
    <property type="entry name" value="UDP-N-ACETYL-2-AMINO-2-DEOXY-D-GLUCURONATE OXIDASE"/>
    <property type="match status" value="1"/>
</dbReference>
<dbReference type="Gene3D" id="3.30.360.10">
    <property type="entry name" value="Dihydrodipicolinate Reductase, domain 2"/>
    <property type="match status" value="1"/>
</dbReference>
<dbReference type="SUPFAM" id="SSF51735">
    <property type="entry name" value="NAD(P)-binding Rossmann-fold domains"/>
    <property type="match status" value="1"/>
</dbReference>
<reference evidence="3 4" key="1">
    <citation type="submission" date="2018-02" db="EMBL/GenBank/DDBJ databases">
        <title>Whole genome sequencing of endophytic bacterium.</title>
        <authorList>
            <person name="Eedara R."/>
            <person name="Podile A.R."/>
        </authorList>
    </citation>
    <scope>NUCLEOTIDE SEQUENCE [LARGE SCALE GENOMIC DNA]</scope>
    <source>
        <strain evidence="3 4">RP1T</strain>
    </source>
</reference>
<dbReference type="InterPro" id="IPR055170">
    <property type="entry name" value="GFO_IDH_MocA-like_dom"/>
</dbReference>
<dbReference type="Gene3D" id="3.40.50.720">
    <property type="entry name" value="NAD(P)-binding Rossmann-like Domain"/>
    <property type="match status" value="1"/>
</dbReference>
<dbReference type="InterPro" id="IPR036291">
    <property type="entry name" value="NAD(P)-bd_dom_sf"/>
</dbReference>
<organism evidence="3 4">
    <name type="scientific">Labrys okinawensis</name>
    <dbReference type="NCBI Taxonomy" id="346911"/>
    <lineage>
        <taxon>Bacteria</taxon>
        <taxon>Pseudomonadati</taxon>
        <taxon>Pseudomonadota</taxon>
        <taxon>Alphaproteobacteria</taxon>
        <taxon>Hyphomicrobiales</taxon>
        <taxon>Xanthobacteraceae</taxon>
        <taxon>Labrys</taxon>
    </lineage>
</organism>
<comment type="caution">
    <text evidence="3">The sequence shown here is derived from an EMBL/GenBank/DDBJ whole genome shotgun (WGS) entry which is preliminary data.</text>
</comment>
<dbReference type="PANTHER" id="PTHR43249:SF1">
    <property type="entry name" value="D-GLUCOSIDE 3-DEHYDROGENASE"/>
    <property type="match status" value="1"/>
</dbReference>
<dbReference type="Pfam" id="PF01408">
    <property type="entry name" value="GFO_IDH_MocA"/>
    <property type="match status" value="1"/>
</dbReference>
<evidence type="ECO:0000259" key="2">
    <source>
        <dbReference type="Pfam" id="PF22725"/>
    </source>
</evidence>
<dbReference type="GO" id="GO:0000166">
    <property type="term" value="F:nucleotide binding"/>
    <property type="evidence" value="ECO:0007669"/>
    <property type="project" value="InterPro"/>
</dbReference>
<dbReference type="OrthoDB" id="9781031at2"/>
<dbReference type="InterPro" id="IPR052515">
    <property type="entry name" value="Gfo/Idh/MocA_Oxidoreductase"/>
</dbReference>
<dbReference type="Proteomes" id="UP000237682">
    <property type="component" value="Unassembled WGS sequence"/>
</dbReference>
<dbReference type="SUPFAM" id="SSF55347">
    <property type="entry name" value="Glyceraldehyde-3-phosphate dehydrogenase-like, C-terminal domain"/>
    <property type="match status" value="1"/>
</dbReference>
<evidence type="ECO:0000313" key="3">
    <source>
        <dbReference type="EMBL" id="PRH87419.1"/>
    </source>
</evidence>
<feature type="domain" description="Gfo/Idh/MocA-like oxidoreductase N-terminal" evidence="1">
    <location>
        <begin position="6"/>
        <end position="123"/>
    </location>
</feature>
<evidence type="ECO:0000259" key="1">
    <source>
        <dbReference type="Pfam" id="PF01408"/>
    </source>
</evidence>
<dbReference type="InterPro" id="IPR000683">
    <property type="entry name" value="Gfo/Idh/MocA-like_OxRdtase_N"/>
</dbReference>
<dbReference type="EMBL" id="PUEJ01000004">
    <property type="protein sequence ID" value="PRH87419.1"/>
    <property type="molecule type" value="Genomic_DNA"/>
</dbReference>
<evidence type="ECO:0000313" key="4">
    <source>
        <dbReference type="Proteomes" id="UP000237682"/>
    </source>
</evidence>
<keyword evidence="4" id="KW-1185">Reference proteome</keyword>
<name>A0A2S9QDJ2_9HYPH</name>
<dbReference type="RefSeq" id="WP_105862352.1">
    <property type="nucleotide sequence ID" value="NZ_PUEJ01000004.1"/>
</dbReference>
<dbReference type="Pfam" id="PF22725">
    <property type="entry name" value="GFO_IDH_MocA_C3"/>
    <property type="match status" value="1"/>
</dbReference>
<accession>A0A2S9QDJ2</accession>
<proteinExistence type="predicted"/>
<gene>
    <name evidence="3" type="ORF">C5L14_12440</name>
</gene>
<protein>
    <submittedName>
        <fullName evidence="3">Oxidoreductase</fullName>
    </submittedName>
</protein>
<feature type="domain" description="GFO/IDH/MocA-like oxidoreductase" evidence="2">
    <location>
        <begin position="133"/>
        <end position="248"/>
    </location>
</feature>
<sequence length="358" mass="39606">MDEIKSVAVVGLNIGRSHIAEAYAPRPERWRLAAVCDRNQERLDAVADEFSAESRTLHFDDLLARDDIDVIDIATPPATHFELVSRALAAGKHVVCEKPLVGSLHEADLLANAQAQSGQMLMPIFQYRFGEGVQKARRIIEAGLAGKPYLGTVETHWKRTPDYYAVYWRGKWETELGGVLMTHAIHQHDMMTYLMGPLRRLFARATTRVNAIEVEDCVTASWEMANGALVAASATLGSQNEISRLRLCFENVTFESGGEAYSPGDEPWTILPANQAVAADIRDLVADLPPVGRRFLGQMDAFHEALHGRGPVPVTIDDARRALELATAFYHSAQTGSDVSLPISPDHPKYRGWRPDRA</sequence>
<dbReference type="AlphaFoldDB" id="A0A2S9QDJ2"/>